<dbReference type="Proteomes" id="UP000054821">
    <property type="component" value="Unassembled WGS sequence"/>
</dbReference>
<protein>
    <submittedName>
        <fullName evidence="1">Uncharacterized protein</fullName>
    </submittedName>
</protein>
<keyword evidence="2" id="KW-1185">Reference proteome</keyword>
<evidence type="ECO:0000313" key="2">
    <source>
        <dbReference type="Proteomes" id="UP000054821"/>
    </source>
</evidence>
<accession>A0A2P4Z7C4</accession>
<dbReference type="GeneID" id="36347973"/>
<dbReference type="RefSeq" id="XP_024404330.1">
    <property type="nucleotide sequence ID" value="XM_024550935.1"/>
</dbReference>
<gene>
    <name evidence="1" type="ORF">TGAM01_v210947</name>
</gene>
<name>A0A2P4Z7C4_9HYPO</name>
<evidence type="ECO:0000313" key="1">
    <source>
        <dbReference type="EMBL" id="PON20191.1"/>
    </source>
</evidence>
<dbReference type="EMBL" id="JPDN02000079">
    <property type="protein sequence ID" value="PON20191.1"/>
    <property type="molecule type" value="Genomic_DNA"/>
</dbReference>
<reference evidence="1 2" key="1">
    <citation type="journal article" date="2016" name="Genome Announc.">
        <title>Draft Whole-Genome Sequence of Trichoderma gamsii T6085, a Promising Biocontrol Agent of Fusarium Head Blight on Wheat.</title>
        <authorList>
            <person name="Baroncelli R."/>
            <person name="Zapparata A."/>
            <person name="Piaggeschi G."/>
            <person name="Sarrocco S."/>
            <person name="Vannacci G."/>
        </authorList>
    </citation>
    <scope>NUCLEOTIDE SEQUENCE [LARGE SCALE GENOMIC DNA]</scope>
    <source>
        <strain evidence="1 2">T6085</strain>
    </source>
</reference>
<proteinExistence type="predicted"/>
<comment type="caution">
    <text evidence="1">The sequence shown here is derived from an EMBL/GenBank/DDBJ whole genome shotgun (WGS) entry which is preliminary data.</text>
</comment>
<dbReference type="AlphaFoldDB" id="A0A2P4Z7C4"/>
<sequence length="55" mass="6074">MGWLAGWLALARGPGNSNDTMPNALPKERRNNKTCRHVFATNTVGIARPELSIIR</sequence>
<organism evidence="1 2">
    <name type="scientific">Trichoderma gamsii</name>
    <dbReference type="NCBI Taxonomy" id="398673"/>
    <lineage>
        <taxon>Eukaryota</taxon>
        <taxon>Fungi</taxon>
        <taxon>Dikarya</taxon>
        <taxon>Ascomycota</taxon>
        <taxon>Pezizomycotina</taxon>
        <taxon>Sordariomycetes</taxon>
        <taxon>Hypocreomycetidae</taxon>
        <taxon>Hypocreales</taxon>
        <taxon>Hypocreaceae</taxon>
        <taxon>Trichoderma</taxon>
    </lineage>
</organism>